<organism evidence="1 2">
    <name type="scientific">Cohaesibacter gelatinilyticus</name>
    <dbReference type="NCBI Taxonomy" id="372072"/>
    <lineage>
        <taxon>Bacteria</taxon>
        <taxon>Pseudomonadati</taxon>
        <taxon>Pseudomonadota</taxon>
        <taxon>Alphaproteobacteria</taxon>
        <taxon>Hyphomicrobiales</taxon>
        <taxon>Cohaesibacteraceae</taxon>
    </lineage>
</organism>
<reference evidence="1 2" key="1">
    <citation type="submission" date="2017-09" db="EMBL/GenBank/DDBJ databases">
        <authorList>
            <person name="Ehlers B."/>
            <person name="Leendertz F.H."/>
        </authorList>
    </citation>
    <scope>NUCLEOTIDE SEQUENCE [LARGE SCALE GENOMIC DNA]</scope>
    <source>
        <strain evidence="1 2">DSM 18289</strain>
    </source>
</reference>
<evidence type="ECO:0008006" key="3">
    <source>
        <dbReference type="Google" id="ProtNLM"/>
    </source>
</evidence>
<dbReference type="RefSeq" id="WP_097153721.1">
    <property type="nucleotide sequence ID" value="NZ_OBEL01000002.1"/>
</dbReference>
<dbReference type="AlphaFoldDB" id="A0A285PCC2"/>
<proteinExistence type="predicted"/>
<dbReference type="EMBL" id="OBEL01000002">
    <property type="protein sequence ID" value="SNZ19369.1"/>
    <property type="molecule type" value="Genomic_DNA"/>
</dbReference>
<name>A0A285PCC2_9HYPH</name>
<evidence type="ECO:0000313" key="2">
    <source>
        <dbReference type="Proteomes" id="UP000219439"/>
    </source>
</evidence>
<keyword evidence="2" id="KW-1185">Reference proteome</keyword>
<accession>A0A285PCC2</accession>
<gene>
    <name evidence="1" type="ORF">SAMN06265368_2452</name>
</gene>
<sequence>MSPVTILAPIKLAKGKSEADLRAASEIFQRDFVCHEASILRRELVRKPDGTYLDIVQFRSHEDYLDVTKREMESPACAAFFSVMDLSDFDPDTEMDVHVTLETHLA</sequence>
<dbReference type="OrthoDB" id="3396217at2"/>
<dbReference type="Proteomes" id="UP000219439">
    <property type="component" value="Unassembled WGS sequence"/>
</dbReference>
<evidence type="ECO:0000313" key="1">
    <source>
        <dbReference type="EMBL" id="SNZ19369.1"/>
    </source>
</evidence>
<protein>
    <recommendedName>
        <fullName evidence="3">ABM domain-containing protein</fullName>
    </recommendedName>
</protein>